<dbReference type="PROSITE" id="PS00636">
    <property type="entry name" value="DNAJ_1"/>
    <property type="match status" value="1"/>
</dbReference>
<accession>A0A811PE90</accession>
<dbReference type="InterPro" id="IPR036869">
    <property type="entry name" value="J_dom_sf"/>
</dbReference>
<dbReference type="InterPro" id="IPR001623">
    <property type="entry name" value="DnaJ_domain"/>
</dbReference>
<dbReference type="AlphaFoldDB" id="A0A811PE90"/>
<protein>
    <recommendedName>
        <fullName evidence="2">J domain-containing protein</fullName>
    </recommendedName>
</protein>
<comment type="caution">
    <text evidence="3">The sequence shown here is derived from an EMBL/GenBank/DDBJ whole genome shotgun (WGS) entry which is preliminary data.</text>
</comment>
<dbReference type="GO" id="GO:0005783">
    <property type="term" value="C:endoplasmic reticulum"/>
    <property type="evidence" value="ECO:0007669"/>
    <property type="project" value="UniProtKB-ARBA"/>
</dbReference>
<name>A0A811PE90_9POAL</name>
<sequence>MISAPLRVSAPKAAVGGSSFLFGGASSVEPKSKPSKTKIRCAAAPAVGRGGAAAATLYEVLGLRAGATGREIKAAYRRLARERHPDVAPAPGAAAEFVRLHDAYATLSDPDNRARYDRGAVAVAVAVAQRPWSGGGGASTAGPAAHGRRTSAGSRDTGPSAHAVLVCL</sequence>
<dbReference type="PRINTS" id="PR00625">
    <property type="entry name" value="JDOMAIN"/>
</dbReference>
<dbReference type="PANTHER" id="PTHR44240">
    <property type="entry name" value="DNAJ DOMAIN (PROKARYOTIC HEAT SHOCK PROTEIN)-RELATED"/>
    <property type="match status" value="1"/>
</dbReference>
<dbReference type="EMBL" id="CAJGYO010000007">
    <property type="protein sequence ID" value="CAD6245730.1"/>
    <property type="molecule type" value="Genomic_DNA"/>
</dbReference>
<dbReference type="OrthoDB" id="445556at2759"/>
<dbReference type="Pfam" id="PF00226">
    <property type="entry name" value="DnaJ"/>
    <property type="match status" value="1"/>
</dbReference>
<dbReference type="Gene3D" id="1.10.287.110">
    <property type="entry name" value="DnaJ domain"/>
    <property type="match status" value="1"/>
</dbReference>
<dbReference type="InterPro" id="IPR018253">
    <property type="entry name" value="DnaJ_domain_CS"/>
</dbReference>
<evidence type="ECO:0000256" key="1">
    <source>
        <dbReference type="SAM" id="MobiDB-lite"/>
    </source>
</evidence>
<dbReference type="InterPro" id="IPR052276">
    <property type="entry name" value="Diphthamide-biosynth_chaperone"/>
</dbReference>
<dbReference type="CDD" id="cd06257">
    <property type="entry name" value="DnaJ"/>
    <property type="match status" value="1"/>
</dbReference>
<organism evidence="3 4">
    <name type="scientific">Miscanthus lutarioriparius</name>
    <dbReference type="NCBI Taxonomy" id="422564"/>
    <lineage>
        <taxon>Eukaryota</taxon>
        <taxon>Viridiplantae</taxon>
        <taxon>Streptophyta</taxon>
        <taxon>Embryophyta</taxon>
        <taxon>Tracheophyta</taxon>
        <taxon>Spermatophyta</taxon>
        <taxon>Magnoliopsida</taxon>
        <taxon>Liliopsida</taxon>
        <taxon>Poales</taxon>
        <taxon>Poaceae</taxon>
        <taxon>PACMAD clade</taxon>
        <taxon>Panicoideae</taxon>
        <taxon>Andropogonodae</taxon>
        <taxon>Andropogoneae</taxon>
        <taxon>Saccharinae</taxon>
        <taxon>Miscanthus</taxon>
    </lineage>
</organism>
<feature type="region of interest" description="Disordered" evidence="1">
    <location>
        <begin position="132"/>
        <end position="159"/>
    </location>
</feature>
<dbReference type="Proteomes" id="UP000604825">
    <property type="component" value="Unassembled WGS sequence"/>
</dbReference>
<evidence type="ECO:0000259" key="2">
    <source>
        <dbReference type="PROSITE" id="PS50076"/>
    </source>
</evidence>
<dbReference type="PANTHER" id="PTHR44240:SF10">
    <property type="entry name" value="J DOMAIN-CONTAINING PROTEIN"/>
    <property type="match status" value="1"/>
</dbReference>
<evidence type="ECO:0000313" key="4">
    <source>
        <dbReference type="Proteomes" id="UP000604825"/>
    </source>
</evidence>
<dbReference type="SUPFAM" id="SSF46565">
    <property type="entry name" value="Chaperone J-domain"/>
    <property type="match status" value="1"/>
</dbReference>
<dbReference type="PROSITE" id="PS50076">
    <property type="entry name" value="DNAJ_2"/>
    <property type="match status" value="1"/>
</dbReference>
<dbReference type="SMART" id="SM00271">
    <property type="entry name" value="DnaJ"/>
    <property type="match status" value="1"/>
</dbReference>
<evidence type="ECO:0000313" key="3">
    <source>
        <dbReference type="EMBL" id="CAD6245730.1"/>
    </source>
</evidence>
<proteinExistence type="predicted"/>
<keyword evidence="4" id="KW-1185">Reference proteome</keyword>
<reference evidence="3" key="1">
    <citation type="submission" date="2020-10" db="EMBL/GenBank/DDBJ databases">
        <authorList>
            <person name="Han B."/>
            <person name="Lu T."/>
            <person name="Zhao Q."/>
            <person name="Huang X."/>
            <person name="Zhao Y."/>
        </authorList>
    </citation>
    <scope>NUCLEOTIDE SEQUENCE</scope>
</reference>
<gene>
    <name evidence="3" type="ORF">NCGR_LOCUS30022</name>
</gene>
<feature type="domain" description="J" evidence="2">
    <location>
        <begin position="56"/>
        <end position="120"/>
    </location>
</feature>